<keyword evidence="1" id="KW-1133">Transmembrane helix</keyword>
<organism evidence="2 3">
    <name type="scientific">OM182 bacterium</name>
    <dbReference type="NCBI Taxonomy" id="2510334"/>
    <lineage>
        <taxon>Bacteria</taxon>
        <taxon>Pseudomonadati</taxon>
        <taxon>Pseudomonadota</taxon>
        <taxon>Gammaproteobacteria</taxon>
        <taxon>OMG group</taxon>
        <taxon>OM182 clade</taxon>
    </lineage>
</organism>
<evidence type="ECO:0000313" key="2">
    <source>
        <dbReference type="EMBL" id="RZO76604.1"/>
    </source>
</evidence>
<sequence>MSEPQRLADAAKSEWELNFDTVGDPHQEIAGQCKERGWLELFVNEQTSFIISTDERLSHPKGYFQPGVLGIDINKRILYRWRSVPTRANIGGASERPTASYIYKKLTESLEQTASNLDALLDSEPELDSKGRPFPVFVALLMANGWFIRPVPFLLTNSKLSALQRVKRAARRIPVFLALWIAAFLILPTNWVATAAIAYGIWLIPIVIMIRKGLQHIDEPETK</sequence>
<gene>
    <name evidence="2" type="ORF">EVA69_02815</name>
</gene>
<name>A0A520S2C6_9GAMM</name>
<accession>A0A520S2C6</accession>
<comment type="caution">
    <text evidence="2">The sequence shown here is derived from an EMBL/GenBank/DDBJ whole genome shotgun (WGS) entry which is preliminary data.</text>
</comment>
<proteinExistence type="predicted"/>
<feature type="transmembrane region" description="Helical" evidence="1">
    <location>
        <begin position="134"/>
        <end position="157"/>
    </location>
</feature>
<dbReference type="EMBL" id="SHAH01000028">
    <property type="protein sequence ID" value="RZO76604.1"/>
    <property type="molecule type" value="Genomic_DNA"/>
</dbReference>
<dbReference type="Proteomes" id="UP000320404">
    <property type="component" value="Unassembled WGS sequence"/>
</dbReference>
<protein>
    <submittedName>
        <fullName evidence="2">Uncharacterized protein</fullName>
    </submittedName>
</protein>
<dbReference type="AlphaFoldDB" id="A0A520S2C6"/>
<keyword evidence="1" id="KW-0812">Transmembrane</keyword>
<evidence type="ECO:0000256" key="1">
    <source>
        <dbReference type="SAM" id="Phobius"/>
    </source>
</evidence>
<keyword evidence="1" id="KW-0472">Membrane</keyword>
<reference evidence="2 3" key="1">
    <citation type="submission" date="2019-02" db="EMBL/GenBank/DDBJ databases">
        <title>Prokaryotic population dynamics and viral predation in marine succession experiment using metagenomics: the confinement effect.</title>
        <authorList>
            <person name="Haro-Moreno J.M."/>
            <person name="Rodriguez-Valera F."/>
            <person name="Lopez-Perez M."/>
        </authorList>
    </citation>
    <scope>NUCLEOTIDE SEQUENCE [LARGE SCALE GENOMIC DNA]</scope>
    <source>
        <strain evidence="2">MED-G158</strain>
    </source>
</reference>
<feature type="transmembrane region" description="Helical" evidence="1">
    <location>
        <begin position="169"/>
        <end position="187"/>
    </location>
</feature>
<evidence type="ECO:0000313" key="3">
    <source>
        <dbReference type="Proteomes" id="UP000320404"/>
    </source>
</evidence>